<dbReference type="InterPro" id="IPR001357">
    <property type="entry name" value="BRCT_dom"/>
</dbReference>
<dbReference type="InterPro" id="IPR047252">
    <property type="entry name" value="TP53BP1-like"/>
</dbReference>
<dbReference type="Gene3D" id="2.30.30.140">
    <property type="match status" value="1"/>
</dbReference>
<reference evidence="3" key="2">
    <citation type="submission" date="2015-11" db="EMBL/GenBank/DDBJ databases">
        <authorList>
            <person name="Zhang Y."/>
            <person name="Guo Z."/>
        </authorList>
    </citation>
    <scope>NUCLEOTIDE SEQUENCE</scope>
</reference>
<dbReference type="PANTHER" id="PTHR15321">
    <property type="entry name" value="TUMOR SUPPRESSOR P53-BINDING PROTEIN 1"/>
    <property type="match status" value="1"/>
</dbReference>
<dbReference type="Proteomes" id="UP000017246">
    <property type="component" value="Unassembled WGS sequence"/>
</dbReference>
<dbReference type="InterPro" id="IPR036420">
    <property type="entry name" value="BRCT_dom_sf"/>
</dbReference>
<dbReference type="SUPFAM" id="SSF52113">
    <property type="entry name" value="BRCT domain"/>
    <property type="match status" value="2"/>
</dbReference>
<evidence type="ECO:0000256" key="1">
    <source>
        <dbReference type="SAM" id="MobiDB-lite"/>
    </source>
</evidence>
<feature type="region of interest" description="Disordered" evidence="1">
    <location>
        <begin position="175"/>
        <end position="194"/>
    </location>
</feature>
<feature type="compositionally biased region" description="Basic residues" evidence="1">
    <location>
        <begin position="708"/>
        <end position="725"/>
    </location>
</feature>
<evidence type="ECO:0000313" key="3">
    <source>
        <dbReference type="EMBL" id="CUT99206.1"/>
    </source>
</evidence>
<dbReference type="GO" id="GO:0005634">
    <property type="term" value="C:nucleus"/>
    <property type="evidence" value="ECO:0007669"/>
    <property type="project" value="TreeGrafter"/>
</dbReference>
<dbReference type="SUPFAM" id="SSF63748">
    <property type="entry name" value="Tudor/PWWP/MBT"/>
    <property type="match status" value="1"/>
</dbReference>
<feature type="compositionally biased region" description="Basic residues" evidence="1">
    <location>
        <begin position="620"/>
        <end position="634"/>
    </location>
</feature>
<evidence type="ECO:0000313" key="4">
    <source>
        <dbReference type="Proteomes" id="UP000017246"/>
    </source>
</evidence>
<dbReference type="eggNOG" id="KOG3548">
    <property type="taxonomic scope" value="Eukaryota"/>
</dbReference>
<feature type="compositionally biased region" description="Low complexity" evidence="1">
    <location>
        <begin position="560"/>
        <end position="577"/>
    </location>
</feature>
<dbReference type="InterPro" id="IPR015125">
    <property type="entry name" value="53-BP1_Tudor"/>
</dbReference>
<dbReference type="EMBL" id="LN902845">
    <property type="protein sequence ID" value="CUT99206.1"/>
    <property type="molecule type" value="Genomic_DNA"/>
</dbReference>
<dbReference type="Gene3D" id="3.40.50.10190">
    <property type="entry name" value="BRCT domain"/>
    <property type="match status" value="1"/>
</dbReference>
<dbReference type="Pfam" id="PF09038">
    <property type="entry name" value="53-BP1_Tudor"/>
    <property type="match status" value="1"/>
</dbReference>
<feature type="region of interest" description="Disordered" evidence="1">
    <location>
        <begin position="695"/>
        <end position="736"/>
    </location>
</feature>
<dbReference type="GO" id="GO:0042393">
    <property type="term" value="F:histone binding"/>
    <property type="evidence" value="ECO:0007669"/>
    <property type="project" value="TreeGrafter"/>
</dbReference>
<feature type="region of interest" description="Disordered" evidence="1">
    <location>
        <begin position="1"/>
        <end position="27"/>
    </location>
</feature>
<dbReference type="PANTHER" id="PTHR15321:SF3">
    <property type="entry name" value="TP53-BINDING PROTEIN 1"/>
    <property type="match status" value="1"/>
</dbReference>
<sequence length="1120" mass="122630">MESVYSESDNSENIIPSSDLEPPPPVNYILSKSRNGCVLAEESSNQEFGNVSSSISRAVTQQDAETSLDSLSRDISLHTLQVPSGADSPTNCQKSVSSPIRSTLSSEVLENIEKVNPKRMDQMDKILSTTLGVWASLPIAPPKHAQRSSATRFRSLANMEPNFCSTDSLISTPIGATTTNTTSDRTTRSGSDLFRSDSSGFSKPLVLPGNCRNTVSTSTATDDQEASPAFSYTLSLSVLRHSSKVEKTDLVEFKIPDFTKTVTWQSRIRRVDEDAAAAVSEAAKVLADSLGDWLRELFTSDSEGPQCDYNRTPATVIAQQQSIFDARVSSSSSEYFLPLKMNALAKRPETNGQGPPKNVTDGTIDREQRVNTIGRTEPKPLGRNSDLNNTLSDLGSQSGETPHPVSSAVIAKRKKPTRTSTSVSTNKSGVLVYAKWYSNKFFYAGQIAETSAEDKFRILFDDNSQKNVTGKNIILAELLPIGANVYADISGKSEYEVGYLVSGHVIGTTPPSYIVKRIEDNEVFQLERRRVAIVLESMIHLLAAGQISTVGSRSDISSVTSGTSSFISPTSSSSSPSKYAPRVVLSKVVTPNAPVGSSVRRKRVLTEVGRIAERAVPAKRLMRRKTAPQQKRRSPPVSTPSLASRSLGSAKQRRTRSGAEVSAQRQEFKRKHSGFSRRESQIWVVGRRVVARASRTSMRFSSTSRSSSRSRRCPRTKPSGKRRKFSSPLDNTITPSLPTLTVEASIEHQETPPPVVPVLPPLLSESAISLKDQSMRTAESEEFRRMCQRHRIPLPHPDLFSQWCVVRTKGVNSTDLKSIRIASSSPHARKQFSVCENANFLRLLITAGGGQNMELLDADCVSSTGRLVTPEEEGVVSKAKRPHIVLIASSAKRTVKFLQGLATLGRVPLVHPVWLLDACFLAGGRVPLVADSEVVSKIVTLATEPANIPFELLRRSARTLYELPRGVDRITNQTVLPYNVPAWFIEPLDVFGPKTLLALGGYTSSRIIAIVTDDFPGFGKGWFSILRHAMYTESGAPATDGMPKIITPAESVEQLNRLKTMEDAPTCKSNIVLVDQERIPKDGVSQIESMGFTVINKEFLIQSLIHGKMLDLKYGTTWKE</sequence>
<dbReference type="GO" id="GO:0045944">
    <property type="term" value="P:positive regulation of transcription by RNA polymerase II"/>
    <property type="evidence" value="ECO:0007669"/>
    <property type="project" value="TreeGrafter"/>
</dbReference>
<dbReference type="GO" id="GO:0000077">
    <property type="term" value="P:DNA damage checkpoint signaling"/>
    <property type="evidence" value="ECO:0007669"/>
    <property type="project" value="TreeGrafter"/>
</dbReference>
<feature type="region of interest" description="Disordered" evidence="1">
    <location>
        <begin position="560"/>
        <end position="580"/>
    </location>
</feature>
<dbReference type="OrthoDB" id="6276287at2759"/>
<feature type="domain" description="BRCT" evidence="2">
    <location>
        <begin position="861"/>
        <end position="917"/>
    </location>
</feature>
<dbReference type="OMA" id="QIESMGF"/>
<evidence type="ECO:0000259" key="2">
    <source>
        <dbReference type="PROSITE" id="PS50172"/>
    </source>
</evidence>
<keyword evidence="4" id="KW-1185">Reference proteome</keyword>
<feature type="compositionally biased region" description="Low complexity" evidence="1">
    <location>
        <begin position="695"/>
        <end position="707"/>
    </location>
</feature>
<feature type="compositionally biased region" description="Polar residues" evidence="1">
    <location>
        <begin position="385"/>
        <end position="400"/>
    </location>
</feature>
<dbReference type="CDD" id="cd20383">
    <property type="entry name" value="Tudor_53BP1"/>
    <property type="match status" value="1"/>
</dbReference>
<dbReference type="AlphaFoldDB" id="A0A068Y6I8"/>
<organism evidence="3 4">
    <name type="scientific">Echinococcus multilocularis</name>
    <name type="common">Fox tapeworm</name>
    <dbReference type="NCBI Taxonomy" id="6211"/>
    <lineage>
        <taxon>Eukaryota</taxon>
        <taxon>Metazoa</taxon>
        <taxon>Spiralia</taxon>
        <taxon>Lophotrochozoa</taxon>
        <taxon>Platyhelminthes</taxon>
        <taxon>Cestoda</taxon>
        <taxon>Eucestoda</taxon>
        <taxon>Cyclophyllidea</taxon>
        <taxon>Taeniidae</taxon>
        <taxon>Echinococcus</taxon>
    </lineage>
</organism>
<feature type="region of interest" description="Disordered" evidence="1">
    <location>
        <begin position="346"/>
        <end position="423"/>
    </location>
</feature>
<proteinExistence type="predicted"/>
<reference evidence="3" key="1">
    <citation type="journal article" date="2013" name="Nature">
        <title>The genomes of four tapeworm species reveal adaptations to parasitism.</title>
        <authorList>
            <person name="Tsai I.J."/>
            <person name="Zarowiecki M."/>
            <person name="Holroyd N."/>
            <person name="Garciarrubio A."/>
            <person name="Sanchez-Flores A."/>
            <person name="Brooks K.L."/>
            <person name="Tracey A."/>
            <person name="Bobes R.J."/>
            <person name="Fragoso G."/>
            <person name="Sciutto E."/>
            <person name="Aslett M."/>
            <person name="Beasley H."/>
            <person name="Bennett H.M."/>
            <person name="Cai J."/>
            <person name="Camicia F."/>
            <person name="Clark R."/>
            <person name="Cucher M."/>
            <person name="De Silva N."/>
            <person name="Day T.A."/>
            <person name="Deplazes P."/>
            <person name="Estrada K."/>
            <person name="Fernandez C."/>
            <person name="Holland P.W."/>
            <person name="Hou J."/>
            <person name="Hu S."/>
            <person name="Huckvale T."/>
            <person name="Hung S.S."/>
            <person name="Kamenetzky L."/>
            <person name="Keane J.A."/>
            <person name="Kiss F."/>
            <person name="Koziol U."/>
            <person name="Lambert O."/>
            <person name="Liu K."/>
            <person name="Luo X."/>
            <person name="Luo Y."/>
            <person name="Macchiaroli N."/>
            <person name="Nichol S."/>
            <person name="Paps J."/>
            <person name="Parkinson J."/>
            <person name="Pouchkina-Stantcheva N."/>
            <person name="Riddiford N."/>
            <person name="Rosenzvit M."/>
            <person name="Salinas G."/>
            <person name="Wasmuth J.D."/>
            <person name="Zamanian M."/>
            <person name="Zheng Y."/>
            <person name="Cai X."/>
            <person name="Soberon X."/>
            <person name="Olson P.D."/>
            <person name="Laclette J.P."/>
            <person name="Brehm K."/>
            <person name="Berriman M."/>
            <person name="Garciarrubio A."/>
            <person name="Bobes R.J."/>
            <person name="Fragoso G."/>
            <person name="Sanchez-Flores A."/>
            <person name="Estrada K."/>
            <person name="Cevallos M.A."/>
            <person name="Morett E."/>
            <person name="Gonzalez V."/>
            <person name="Portillo T."/>
            <person name="Ochoa-Leyva A."/>
            <person name="Jose M.V."/>
            <person name="Sciutto E."/>
            <person name="Landa A."/>
            <person name="Jimenez L."/>
            <person name="Valdes V."/>
            <person name="Carrero J.C."/>
            <person name="Larralde C."/>
            <person name="Morales-Montor J."/>
            <person name="Limon-Lason J."/>
            <person name="Soberon X."/>
            <person name="Laclette J.P."/>
        </authorList>
    </citation>
    <scope>NUCLEOTIDE SEQUENCE [LARGE SCALE GENOMIC DNA]</scope>
</reference>
<name>A0A068Y6I8_ECHMU</name>
<feature type="region of interest" description="Disordered" evidence="1">
    <location>
        <begin position="616"/>
        <end position="673"/>
    </location>
</feature>
<feature type="compositionally biased region" description="Polar residues" evidence="1">
    <location>
        <begin position="639"/>
        <end position="649"/>
    </location>
</feature>
<dbReference type="PROSITE" id="PS50172">
    <property type="entry name" value="BRCT"/>
    <property type="match status" value="1"/>
</dbReference>
<protein>
    <submittedName>
        <fullName evidence="3">Tumor suppressor p53 binding protein 1</fullName>
    </submittedName>
</protein>
<dbReference type="STRING" id="6211.A0A068Y6I8"/>
<accession>A0A068Y6I8</accession>
<feature type="compositionally biased region" description="Polar residues" evidence="1">
    <location>
        <begin position="1"/>
        <end position="16"/>
    </location>
</feature>